<dbReference type="InterPro" id="IPR019424">
    <property type="entry name" value="7TM_GPCR_Srsx"/>
</dbReference>
<protein>
    <submittedName>
        <fullName evidence="6">Uncharacterized protein</fullName>
    </submittedName>
</protein>
<feature type="non-terminal residue" evidence="6">
    <location>
        <position position="1"/>
    </location>
</feature>
<evidence type="ECO:0000313" key="7">
    <source>
        <dbReference type="Proteomes" id="UP000053676"/>
    </source>
</evidence>
<gene>
    <name evidence="6" type="ORF">NECAME_05553</name>
</gene>
<evidence type="ECO:0000256" key="5">
    <source>
        <dbReference type="SAM" id="Phobius"/>
    </source>
</evidence>
<feature type="transmembrane region" description="Helical" evidence="5">
    <location>
        <begin position="125"/>
        <end position="147"/>
    </location>
</feature>
<dbReference type="InterPro" id="IPR047130">
    <property type="entry name" value="7TM_GPCR_Srsx_nematod"/>
</dbReference>
<evidence type="ECO:0000256" key="4">
    <source>
        <dbReference type="ARBA" id="ARBA00023136"/>
    </source>
</evidence>
<dbReference type="GO" id="GO:0004930">
    <property type="term" value="F:G protein-coupled receptor activity"/>
    <property type="evidence" value="ECO:0007669"/>
    <property type="project" value="InterPro"/>
</dbReference>
<keyword evidence="4 5" id="KW-0472">Membrane</keyword>
<dbReference type="PANTHER" id="PTHR23360">
    <property type="entry name" value="G-PROTEIN COUPLED RECEPTORS FAMILY 1 PROFILE DOMAIN-CONTAINING PROTEIN-RELATED"/>
    <property type="match status" value="1"/>
</dbReference>
<dbReference type="SMART" id="SM01381">
    <property type="entry name" value="7TM_GPCR_Srsx"/>
    <property type="match status" value="1"/>
</dbReference>
<dbReference type="PANTHER" id="PTHR23360:SF37">
    <property type="entry name" value="G-PROTEIN COUPLED RECEPTORS FAMILY 1 PROFILE DOMAIN-CONTAINING PROTEIN"/>
    <property type="match status" value="1"/>
</dbReference>
<dbReference type="GO" id="GO:0016020">
    <property type="term" value="C:membrane"/>
    <property type="evidence" value="ECO:0007669"/>
    <property type="project" value="UniProtKB-SubCell"/>
</dbReference>
<sequence length="205" mass="22879">LDRHSRIAVTINVSGVSYRVFLPGDTLSKSQKVAKSPQRINSLHSSGLLISLLSFFQSFYLICEWVGLIYAFSTPTAIRSECFSLIFIFMFAHCMQTGLVATTAVDLPISISFPLLHRFSPNGTYVSVISLPSVLYGILTVIFGFILTDNRPINMCNPPSSLREKVNFFWYAVALAAGAVTVFCYVLSYIILVYKSKFVVFLMEI</sequence>
<feature type="transmembrane region" description="Helical" evidence="5">
    <location>
        <begin position="83"/>
        <end position="105"/>
    </location>
</feature>
<organism evidence="6 7">
    <name type="scientific">Necator americanus</name>
    <name type="common">Human hookworm</name>
    <dbReference type="NCBI Taxonomy" id="51031"/>
    <lineage>
        <taxon>Eukaryota</taxon>
        <taxon>Metazoa</taxon>
        <taxon>Ecdysozoa</taxon>
        <taxon>Nematoda</taxon>
        <taxon>Chromadorea</taxon>
        <taxon>Rhabditida</taxon>
        <taxon>Rhabditina</taxon>
        <taxon>Rhabditomorpha</taxon>
        <taxon>Strongyloidea</taxon>
        <taxon>Ancylostomatidae</taxon>
        <taxon>Bunostominae</taxon>
        <taxon>Necator</taxon>
    </lineage>
</organism>
<keyword evidence="7" id="KW-1185">Reference proteome</keyword>
<comment type="subcellular location">
    <subcellularLocation>
        <location evidence="1">Membrane</location>
    </subcellularLocation>
</comment>
<evidence type="ECO:0000256" key="2">
    <source>
        <dbReference type="ARBA" id="ARBA00022692"/>
    </source>
</evidence>
<feature type="transmembrane region" description="Helical" evidence="5">
    <location>
        <begin position="168"/>
        <end position="194"/>
    </location>
</feature>
<reference evidence="7" key="1">
    <citation type="journal article" date="2014" name="Nat. Genet.">
        <title>Genome of the human hookworm Necator americanus.</title>
        <authorList>
            <person name="Tang Y.T."/>
            <person name="Gao X."/>
            <person name="Rosa B.A."/>
            <person name="Abubucker S."/>
            <person name="Hallsworth-Pepin K."/>
            <person name="Martin J."/>
            <person name="Tyagi R."/>
            <person name="Heizer E."/>
            <person name="Zhang X."/>
            <person name="Bhonagiri-Palsikar V."/>
            <person name="Minx P."/>
            <person name="Warren W.C."/>
            <person name="Wang Q."/>
            <person name="Zhan B."/>
            <person name="Hotez P.J."/>
            <person name="Sternberg P.W."/>
            <person name="Dougall A."/>
            <person name="Gaze S.T."/>
            <person name="Mulvenna J."/>
            <person name="Sotillo J."/>
            <person name="Ranganathan S."/>
            <person name="Rabelo E.M."/>
            <person name="Wilson R.K."/>
            <person name="Felgner P.L."/>
            <person name="Bethony J."/>
            <person name="Hawdon J.M."/>
            <person name="Gasser R.B."/>
            <person name="Loukas A."/>
            <person name="Mitreva M."/>
        </authorList>
    </citation>
    <scope>NUCLEOTIDE SEQUENCE [LARGE SCALE GENOMIC DNA]</scope>
</reference>
<keyword evidence="2 5" id="KW-0812">Transmembrane</keyword>
<keyword evidence="3 5" id="KW-1133">Transmembrane helix</keyword>
<evidence type="ECO:0000256" key="1">
    <source>
        <dbReference type="ARBA" id="ARBA00004370"/>
    </source>
</evidence>
<dbReference type="InterPro" id="IPR000276">
    <property type="entry name" value="GPCR_Rhodpsn"/>
</dbReference>
<dbReference type="KEGG" id="nai:NECAME_05553"/>
<dbReference type="OrthoDB" id="5864908at2759"/>
<dbReference type="AlphaFoldDB" id="W2SG38"/>
<feature type="transmembrane region" description="Helical" evidence="5">
    <location>
        <begin position="48"/>
        <end position="71"/>
    </location>
</feature>
<proteinExistence type="predicted"/>
<accession>W2SG38</accession>
<evidence type="ECO:0000256" key="3">
    <source>
        <dbReference type="ARBA" id="ARBA00022989"/>
    </source>
</evidence>
<dbReference type="EMBL" id="KI669240">
    <property type="protein sequence ID" value="ETN68589.1"/>
    <property type="molecule type" value="Genomic_DNA"/>
</dbReference>
<name>W2SG38_NECAM</name>
<evidence type="ECO:0000313" key="6">
    <source>
        <dbReference type="EMBL" id="ETN68589.1"/>
    </source>
</evidence>
<dbReference type="Pfam" id="PF10320">
    <property type="entry name" value="7TM_GPCR_Srsx"/>
    <property type="match status" value="1"/>
</dbReference>
<dbReference type="Proteomes" id="UP000053676">
    <property type="component" value="Unassembled WGS sequence"/>
</dbReference>